<comment type="similarity">
    <text evidence="2">Belongs to the mitochondrion-specific ribosomal protein mS23 family.</text>
</comment>
<gene>
    <name evidence="9" type="ORF">AAFC00_002583</name>
</gene>
<evidence type="ECO:0000256" key="7">
    <source>
        <dbReference type="ARBA" id="ARBA00035421"/>
    </source>
</evidence>
<dbReference type="InterPro" id="IPR016939">
    <property type="entry name" value="Ribosomal_mS23_fun"/>
</dbReference>
<keyword evidence="10" id="KW-1185">Reference proteome</keyword>
<dbReference type="PANTHER" id="PTHR37799:SF1">
    <property type="entry name" value="SMALL RIBOSOMAL SUBUNIT PROTEIN MS23"/>
    <property type="match status" value="1"/>
</dbReference>
<evidence type="ECO:0000256" key="5">
    <source>
        <dbReference type="ARBA" id="ARBA00023274"/>
    </source>
</evidence>
<dbReference type="RefSeq" id="XP_069198426.1">
    <property type="nucleotide sequence ID" value="XM_069341920.1"/>
</dbReference>
<evidence type="ECO:0000256" key="1">
    <source>
        <dbReference type="ARBA" id="ARBA00004173"/>
    </source>
</evidence>
<evidence type="ECO:0000256" key="2">
    <source>
        <dbReference type="ARBA" id="ARBA00009864"/>
    </source>
</evidence>
<evidence type="ECO:0000256" key="8">
    <source>
        <dbReference type="SAM" id="MobiDB-lite"/>
    </source>
</evidence>
<comment type="subcellular location">
    <subcellularLocation>
        <location evidence="1">Mitochondrion</location>
    </subcellularLocation>
</comment>
<sequence>MGRYNLSAQRVHQTATRMLETKKLTVPPPWYDVVANLPPSQRLVRPALQGARKQGKKASKLFQPVKIAYEEDNLRADFFGDHPWELARPRQVLEDDGKDYQRYNWSKLEQPGKQIDGESVVQRQRWLMGMIRHDLDFPCSPELRAYLRSEQFQQERALFKQEYNVDLDCAVPSEGLDTSADMTVSVQLTYHPETTHDFNAGKKHMAKLLSDKGVRSNMINRRSFDVAFPATQKLIDSLSATDFSPILKTYQIAVSLGEPLKLTTSSQQGSNDSTEKQLQTLTFSYNRNFTPSLSSAIASIASSLSIPVSTLIHRPLPLPDPDTFNLYSKAHAYDTARKEFYAVRHKQDIQRRVAREEALFVGAEFGPNALEVGMALEDQKFEEWKVWAVKEIAQQKQLSGSAYAGNLAEEEDTSSAPIASSGDVVASLDDAETRAGIDEVADSLPASRKGQEALGGAVVHP</sequence>
<protein>
    <recommendedName>
        <fullName evidence="6">Small ribosomal subunit protein mS23</fullName>
    </recommendedName>
    <alternativeName>
        <fullName evidence="7">37S ribosomal protein S25, mitochondrial</fullName>
    </alternativeName>
</protein>
<dbReference type="Proteomes" id="UP001562354">
    <property type="component" value="Unassembled WGS sequence"/>
</dbReference>
<comment type="caution">
    <text evidence="9">The sequence shown here is derived from an EMBL/GenBank/DDBJ whole genome shotgun (WGS) entry which is preliminary data.</text>
</comment>
<evidence type="ECO:0000313" key="9">
    <source>
        <dbReference type="EMBL" id="KAL1302150.1"/>
    </source>
</evidence>
<keyword evidence="5" id="KW-0687">Ribonucleoprotein</keyword>
<name>A0ABR3P7V6_9PEZI</name>
<keyword evidence="4" id="KW-0496">Mitochondrion</keyword>
<evidence type="ECO:0000256" key="4">
    <source>
        <dbReference type="ARBA" id="ARBA00023128"/>
    </source>
</evidence>
<evidence type="ECO:0000256" key="3">
    <source>
        <dbReference type="ARBA" id="ARBA00022980"/>
    </source>
</evidence>
<keyword evidence="3" id="KW-0689">Ribosomal protein</keyword>
<proteinExistence type="inferred from homology"/>
<feature type="region of interest" description="Disordered" evidence="8">
    <location>
        <begin position="436"/>
        <end position="461"/>
    </location>
</feature>
<dbReference type="PANTHER" id="PTHR37799">
    <property type="entry name" value="37S RIBOSOMAL PROTEIN S25, MITOCHONDRIAL"/>
    <property type="match status" value="1"/>
</dbReference>
<dbReference type="GeneID" id="95976285"/>
<evidence type="ECO:0000313" key="10">
    <source>
        <dbReference type="Proteomes" id="UP001562354"/>
    </source>
</evidence>
<reference evidence="9 10" key="1">
    <citation type="submission" date="2024-07" db="EMBL/GenBank/DDBJ databases">
        <title>Draft sequence of the Neodothiora populina.</title>
        <authorList>
            <person name="Drown D.D."/>
            <person name="Schuette U.S."/>
            <person name="Buechlein A.B."/>
            <person name="Rusch D.R."/>
            <person name="Winton L.W."/>
            <person name="Adams G.A."/>
        </authorList>
    </citation>
    <scope>NUCLEOTIDE SEQUENCE [LARGE SCALE GENOMIC DNA]</scope>
    <source>
        <strain evidence="9 10">CPC 39397</strain>
    </source>
</reference>
<dbReference type="Pfam" id="PF13741">
    <property type="entry name" value="MRP-S25"/>
    <property type="match status" value="3"/>
</dbReference>
<organism evidence="9 10">
    <name type="scientific">Neodothiora populina</name>
    <dbReference type="NCBI Taxonomy" id="2781224"/>
    <lineage>
        <taxon>Eukaryota</taxon>
        <taxon>Fungi</taxon>
        <taxon>Dikarya</taxon>
        <taxon>Ascomycota</taxon>
        <taxon>Pezizomycotina</taxon>
        <taxon>Dothideomycetes</taxon>
        <taxon>Dothideomycetidae</taxon>
        <taxon>Dothideales</taxon>
        <taxon>Dothioraceae</taxon>
        <taxon>Neodothiora</taxon>
    </lineage>
</organism>
<dbReference type="EMBL" id="JBFMKM010000012">
    <property type="protein sequence ID" value="KAL1302150.1"/>
    <property type="molecule type" value="Genomic_DNA"/>
</dbReference>
<accession>A0ABR3P7V6</accession>
<evidence type="ECO:0000256" key="6">
    <source>
        <dbReference type="ARBA" id="ARBA00035137"/>
    </source>
</evidence>